<dbReference type="EMBL" id="CP001574">
    <property type="protein sequence ID" value="ACO68657.1"/>
    <property type="molecule type" value="Genomic_DNA"/>
</dbReference>
<protein>
    <submittedName>
        <fullName evidence="2">Uncharacterized protein</fullName>
    </submittedName>
</protein>
<dbReference type="RefSeq" id="XP_002507399.1">
    <property type="nucleotide sequence ID" value="XM_002507353.1"/>
</dbReference>
<dbReference type="KEGG" id="mis:MICPUN_55615"/>
<dbReference type="Proteomes" id="UP000002009">
    <property type="component" value="Chromosome 1"/>
</dbReference>
<gene>
    <name evidence="2" type="ORF">MICPUN_55615</name>
</gene>
<evidence type="ECO:0000256" key="1">
    <source>
        <dbReference type="SAM" id="MobiDB-lite"/>
    </source>
</evidence>
<accession>C1FEY7</accession>
<dbReference type="AlphaFoldDB" id="C1FEY7"/>
<dbReference type="GeneID" id="8250324"/>
<evidence type="ECO:0000313" key="3">
    <source>
        <dbReference type="Proteomes" id="UP000002009"/>
    </source>
</evidence>
<proteinExistence type="predicted"/>
<evidence type="ECO:0000313" key="2">
    <source>
        <dbReference type="EMBL" id="ACO68657.1"/>
    </source>
</evidence>
<feature type="region of interest" description="Disordered" evidence="1">
    <location>
        <begin position="1"/>
        <end position="20"/>
    </location>
</feature>
<reference evidence="2 3" key="1">
    <citation type="journal article" date="2009" name="Science">
        <title>Green evolution and dynamic adaptations revealed by genomes of the marine picoeukaryotes Micromonas.</title>
        <authorList>
            <person name="Worden A.Z."/>
            <person name="Lee J.H."/>
            <person name="Mock T."/>
            <person name="Rouze P."/>
            <person name="Simmons M.P."/>
            <person name="Aerts A.L."/>
            <person name="Allen A.E."/>
            <person name="Cuvelier M.L."/>
            <person name="Derelle E."/>
            <person name="Everett M.V."/>
            <person name="Foulon E."/>
            <person name="Grimwood J."/>
            <person name="Gundlach H."/>
            <person name="Henrissat B."/>
            <person name="Napoli C."/>
            <person name="McDonald S.M."/>
            <person name="Parker M.S."/>
            <person name="Rombauts S."/>
            <person name="Salamov A."/>
            <person name="Von Dassow P."/>
            <person name="Badger J.H."/>
            <person name="Coutinho P.M."/>
            <person name="Demir E."/>
            <person name="Dubchak I."/>
            <person name="Gentemann C."/>
            <person name="Eikrem W."/>
            <person name="Gready J.E."/>
            <person name="John U."/>
            <person name="Lanier W."/>
            <person name="Lindquist E.A."/>
            <person name="Lucas S."/>
            <person name="Mayer K.F."/>
            <person name="Moreau H."/>
            <person name="Not F."/>
            <person name="Otillar R."/>
            <person name="Panaud O."/>
            <person name="Pangilinan J."/>
            <person name="Paulsen I."/>
            <person name="Piegu B."/>
            <person name="Poliakov A."/>
            <person name="Robbens S."/>
            <person name="Schmutz J."/>
            <person name="Toulza E."/>
            <person name="Wyss T."/>
            <person name="Zelensky A."/>
            <person name="Zhou K."/>
            <person name="Armbrust E.V."/>
            <person name="Bhattacharya D."/>
            <person name="Goodenough U.W."/>
            <person name="Van de Peer Y."/>
            <person name="Grigoriev I.V."/>
        </authorList>
    </citation>
    <scope>NUCLEOTIDE SEQUENCE [LARGE SCALE GENOMIC DNA]</scope>
    <source>
        <strain evidence="3">RCC299 / NOUM17</strain>
    </source>
</reference>
<organism evidence="2 3">
    <name type="scientific">Micromonas commoda (strain RCC299 / NOUM17 / CCMP2709)</name>
    <name type="common">Picoplanktonic green alga</name>
    <dbReference type="NCBI Taxonomy" id="296587"/>
    <lineage>
        <taxon>Eukaryota</taxon>
        <taxon>Viridiplantae</taxon>
        <taxon>Chlorophyta</taxon>
        <taxon>Mamiellophyceae</taxon>
        <taxon>Mamiellales</taxon>
        <taxon>Mamiellaceae</taxon>
        <taxon>Micromonas</taxon>
    </lineage>
</organism>
<sequence>MTREEGGGVSATKTAGKRTGDAPRVRLPLIHYNPIVAKILPKNPYRGYLPFSPALQDVRNVPELAARGVTQEMYARIFVHALAHVPGFQLKDDDRYCMTLDLEGLRQCCTCMFCPPCFALGLCQAYMNETRMQAVYERELRAWQENATAQLRTVIPGAVVKTQERIECDLVMHEYVEQGKTRVSENFMPRIAERVVTIALTPAEGLLLQDEPHLTGETDRAGNCCPCGISFSLLECHRFPNGAVKIGGILSCCCWVTVKPGAPEGMDYYEWSNDKRCATALRQM</sequence>
<name>C1FEY7_MICCC</name>
<keyword evidence="3" id="KW-1185">Reference proteome</keyword>
<dbReference type="InParanoid" id="C1FEY7"/>